<dbReference type="eggNOG" id="COG0823">
    <property type="taxonomic scope" value="Bacteria"/>
</dbReference>
<dbReference type="SUPFAM" id="SSF69304">
    <property type="entry name" value="Tricorn protease N-terminal domain"/>
    <property type="match status" value="1"/>
</dbReference>
<evidence type="ECO:0000313" key="2">
    <source>
        <dbReference type="EMBL" id="OUN02429.1"/>
    </source>
</evidence>
<feature type="signal peptide" evidence="1">
    <location>
        <begin position="1"/>
        <end position="22"/>
    </location>
</feature>
<dbReference type="Proteomes" id="UP000195772">
    <property type="component" value="Unassembled WGS sequence"/>
</dbReference>
<dbReference type="EMBL" id="NFHB01000008">
    <property type="protein sequence ID" value="OUN02429.1"/>
    <property type="molecule type" value="Genomic_DNA"/>
</dbReference>
<feature type="chain" id="PRO_5012756898" evidence="1">
    <location>
        <begin position="23"/>
        <end position="990"/>
    </location>
</feature>
<reference evidence="3" key="1">
    <citation type="submission" date="2017-04" db="EMBL/GenBank/DDBJ databases">
        <title>Function of individual gut microbiota members based on whole genome sequencing of pure cultures obtained from chicken caecum.</title>
        <authorList>
            <person name="Medvecky M."/>
            <person name="Cejkova D."/>
            <person name="Polansky O."/>
            <person name="Karasova D."/>
            <person name="Kubasova T."/>
            <person name="Cizek A."/>
            <person name="Rychlik I."/>
        </authorList>
    </citation>
    <scope>NUCLEOTIDE SEQUENCE [LARGE SCALE GENOMIC DNA]</scope>
    <source>
        <strain evidence="3">An90</strain>
    </source>
</reference>
<accession>A0A1Y3QYF2</accession>
<gene>
    <name evidence="2" type="ORF">B5G41_12220</name>
</gene>
<sequence>MRRLLYTVLFLCALGVAPKAGAQYYTWGSDPAGLKWSTIRTPDVRMIYPDTVSGVARRTLFYIRTVQPDISYGFRHGPMRIPFVMHPENFQSNGLVMYLPKRVEFLTSPAIDGYSMPWYKQLVAHEYRHAVQYNNLNRGVIRALSYILGQQGSTIGLLCMPIWAMEGDAVMSETAMSSFGRGLQPSFSMGYRAMGRVGRDYKGRRDRRNIDKWFCGSYRDYIPDHYELGYQICSYAYARYDENVWDRVAWFGSRNPYMLATTRIALEKYYGTNVRELFRETFDALERHWDSLPRTGDSAAPLVPMPEGNYTTYQWPLPLSDTTVLVLKTDYDRPSRFVRLDTRTGAEEPVCYTGLVSTRPAMSGGRVWWTEYRRSKLFEQRVNSQLCYMDLERGTARTFAGRRNALYPTPAPGELAWVEYNPDGTYWVVVQRDGQPERRFGTPRHAEIHGLAWDDVTLAYYVIVTDDAGMWLGRIDDEGVSPVTQGAYITLSNLRAGGGKLYYGSISSGRDEAHCYDLMARREYRITTSAFGSFSPAPWHDAADGGRVLLTTYDRRGYRVAAQRVADSVLIPVAPSKLPLNVVNPERKRWDVVNLDTVRFTGADSLRQCGTFRARRYRKVPNLVNVHSWMPVAFNPFDAVDEHNINLNLGVTLLSQNLLSNTEAYASYGWNRNEGSLFNLGVRYFGLGVHLDLDASYGGNQLFYSLVSYDPKTGDPIYQKRPSPDKYYSIGLSATLPLYFQRGYHTRQLSVSAGWNYSNGMVANLDKIEWDGGQITNIQRIGFREGLHKLSFGLGYSDQVRMAHRDFAPRWGYTLSTLYTFNPANVHFSDLISFFGQAYLPGLAAHNSLKVAATYQTSVGGYKFPAGYAPLSYKSTRLIPRGFSSADIVSNNYTAVSLDYQLPVWYPEGGIGSVLYFKRIRLNAGGDYAQFRRPAGKGMDWRRIWSVGGDIVFDINAFRQPASATSTFKLSVYHPSSGGVWWAAAVGLPF</sequence>
<evidence type="ECO:0000256" key="1">
    <source>
        <dbReference type="SAM" id="SignalP"/>
    </source>
</evidence>
<dbReference type="RefSeq" id="WP_087403185.1">
    <property type="nucleotide sequence ID" value="NZ_JADNCE010000001.1"/>
</dbReference>
<name>A0A1Y3QYF2_9BACT</name>
<dbReference type="AlphaFoldDB" id="A0A1Y3QYF2"/>
<proteinExistence type="predicted"/>
<comment type="caution">
    <text evidence="2">The sequence shown here is derived from an EMBL/GenBank/DDBJ whole genome shotgun (WGS) entry which is preliminary data.</text>
</comment>
<protein>
    <submittedName>
        <fullName evidence="2">Uncharacterized protein</fullName>
    </submittedName>
</protein>
<dbReference type="OrthoDB" id="9799878at2"/>
<evidence type="ECO:0000313" key="3">
    <source>
        <dbReference type="Proteomes" id="UP000195772"/>
    </source>
</evidence>
<organism evidence="2 3">
    <name type="scientific">Alistipes onderdonkii</name>
    <dbReference type="NCBI Taxonomy" id="328813"/>
    <lineage>
        <taxon>Bacteria</taxon>
        <taxon>Pseudomonadati</taxon>
        <taxon>Bacteroidota</taxon>
        <taxon>Bacteroidia</taxon>
        <taxon>Bacteroidales</taxon>
        <taxon>Rikenellaceae</taxon>
        <taxon>Alistipes</taxon>
    </lineage>
</organism>
<keyword evidence="1" id="KW-0732">Signal</keyword>